<dbReference type="EMBL" id="BAAAMR010000087">
    <property type="protein sequence ID" value="GAA2159748.1"/>
    <property type="molecule type" value="Genomic_DNA"/>
</dbReference>
<dbReference type="InterPro" id="IPR041586">
    <property type="entry name" value="PsrA_TetR_C"/>
</dbReference>
<accession>A0ABP5M1M7</accession>
<organism evidence="2 3">
    <name type="scientific">Actinomadura napierensis</name>
    <dbReference type="NCBI Taxonomy" id="267854"/>
    <lineage>
        <taxon>Bacteria</taxon>
        <taxon>Bacillati</taxon>
        <taxon>Actinomycetota</taxon>
        <taxon>Actinomycetes</taxon>
        <taxon>Streptosporangiales</taxon>
        <taxon>Thermomonosporaceae</taxon>
        <taxon>Actinomadura</taxon>
    </lineage>
</organism>
<gene>
    <name evidence="2" type="ORF">GCM10009727_71910</name>
</gene>
<dbReference type="Proteomes" id="UP001501020">
    <property type="component" value="Unassembled WGS sequence"/>
</dbReference>
<sequence>MPAKARSRDGARQDRAAATRELILVTAERLFAEEGLSVSNRQVSAAAGQGNNSSVGYHFGDRVELVRAILQRHSPPVERLRAELVADAADTQDLRVWLGSLVRPLPEYLASLPGPTFFARFGAQVMVDPGYRELAIEDAMSSPSLHIILGRLDRLLPDLPTPLRTQRRVMTRQLMVFTWAEHERVLAEDPNGPHLDWPQAVAGLVDALTGLWQAPVSD</sequence>
<protein>
    <submittedName>
        <fullName evidence="2">TetR family transcriptional regulator</fullName>
    </submittedName>
</protein>
<dbReference type="Pfam" id="PF17939">
    <property type="entry name" value="TetR_C_30"/>
    <property type="match status" value="1"/>
</dbReference>
<dbReference type="Gene3D" id="1.10.357.10">
    <property type="entry name" value="Tetracycline Repressor, domain 2"/>
    <property type="match status" value="1"/>
</dbReference>
<evidence type="ECO:0000313" key="2">
    <source>
        <dbReference type="EMBL" id="GAA2159748.1"/>
    </source>
</evidence>
<dbReference type="RefSeq" id="WP_344277924.1">
    <property type="nucleotide sequence ID" value="NZ_BAAAMR010000087.1"/>
</dbReference>
<dbReference type="SUPFAM" id="SSF46689">
    <property type="entry name" value="Homeodomain-like"/>
    <property type="match status" value="1"/>
</dbReference>
<dbReference type="InterPro" id="IPR009057">
    <property type="entry name" value="Homeodomain-like_sf"/>
</dbReference>
<evidence type="ECO:0000259" key="1">
    <source>
        <dbReference type="Pfam" id="PF17939"/>
    </source>
</evidence>
<name>A0ABP5M1M7_9ACTN</name>
<keyword evidence="3" id="KW-1185">Reference proteome</keyword>
<reference evidence="3" key="1">
    <citation type="journal article" date="2019" name="Int. J. Syst. Evol. Microbiol.">
        <title>The Global Catalogue of Microorganisms (GCM) 10K type strain sequencing project: providing services to taxonomists for standard genome sequencing and annotation.</title>
        <authorList>
            <consortium name="The Broad Institute Genomics Platform"/>
            <consortium name="The Broad Institute Genome Sequencing Center for Infectious Disease"/>
            <person name="Wu L."/>
            <person name="Ma J."/>
        </authorList>
    </citation>
    <scope>NUCLEOTIDE SEQUENCE [LARGE SCALE GENOMIC DNA]</scope>
    <source>
        <strain evidence="3">JCM 13850</strain>
    </source>
</reference>
<evidence type="ECO:0000313" key="3">
    <source>
        <dbReference type="Proteomes" id="UP001501020"/>
    </source>
</evidence>
<comment type="caution">
    <text evidence="2">The sequence shown here is derived from an EMBL/GenBank/DDBJ whole genome shotgun (WGS) entry which is preliminary data.</text>
</comment>
<proteinExistence type="predicted"/>
<feature type="domain" description="PsrA tetracyclin repressor-like C-terminal" evidence="1">
    <location>
        <begin position="101"/>
        <end position="210"/>
    </location>
</feature>